<comment type="caution">
    <text evidence="1">The sequence shown here is derived from an EMBL/GenBank/DDBJ whole genome shotgun (WGS) entry which is preliminary data.</text>
</comment>
<evidence type="ECO:0000313" key="1">
    <source>
        <dbReference type="EMBL" id="KAE9617684.1"/>
    </source>
</evidence>
<name>A0A6A4QXM3_LUPAL</name>
<keyword evidence="2" id="KW-1185">Reference proteome</keyword>
<gene>
    <name evidence="1" type="ORF">Lalb_Chr03g0037951</name>
</gene>
<dbReference type="OrthoDB" id="1714201at2759"/>
<reference evidence="2" key="1">
    <citation type="journal article" date="2020" name="Nat. Commun.">
        <title>Genome sequence of the cluster root forming white lupin.</title>
        <authorList>
            <person name="Hufnagel B."/>
            <person name="Marques A."/>
            <person name="Soriano A."/>
            <person name="Marques L."/>
            <person name="Divol F."/>
            <person name="Doumas P."/>
            <person name="Sallet E."/>
            <person name="Mancinotti D."/>
            <person name="Carrere S."/>
            <person name="Marande W."/>
            <person name="Arribat S."/>
            <person name="Keller J."/>
            <person name="Huneau C."/>
            <person name="Blein T."/>
            <person name="Aime D."/>
            <person name="Laguerre M."/>
            <person name="Taylor J."/>
            <person name="Schubert V."/>
            <person name="Nelson M."/>
            <person name="Geu-Flores F."/>
            <person name="Crespi M."/>
            <person name="Gallardo-Guerrero K."/>
            <person name="Delaux P.-M."/>
            <person name="Salse J."/>
            <person name="Berges H."/>
            <person name="Guyot R."/>
            <person name="Gouzy J."/>
            <person name="Peret B."/>
        </authorList>
    </citation>
    <scope>NUCLEOTIDE SEQUENCE [LARGE SCALE GENOMIC DNA]</scope>
    <source>
        <strain evidence="2">cv. Amiga</strain>
    </source>
</reference>
<evidence type="ECO:0000313" key="2">
    <source>
        <dbReference type="Proteomes" id="UP000447434"/>
    </source>
</evidence>
<dbReference type="AlphaFoldDB" id="A0A6A4QXM3"/>
<organism evidence="1 2">
    <name type="scientific">Lupinus albus</name>
    <name type="common">White lupine</name>
    <name type="synonym">Lupinus termis</name>
    <dbReference type="NCBI Taxonomy" id="3870"/>
    <lineage>
        <taxon>Eukaryota</taxon>
        <taxon>Viridiplantae</taxon>
        <taxon>Streptophyta</taxon>
        <taxon>Embryophyta</taxon>
        <taxon>Tracheophyta</taxon>
        <taxon>Spermatophyta</taxon>
        <taxon>Magnoliopsida</taxon>
        <taxon>eudicotyledons</taxon>
        <taxon>Gunneridae</taxon>
        <taxon>Pentapetalae</taxon>
        <taxon>rosids</taxon>
        <taxon>fabids</taxon>
        <taxon>Fabales</taxon>
        <taxon>Fabaceae</taxon>
        <taxon>Papilionoideae</taxon>
        <taxon>50 kb inversion clade</taxon>
        <taxon>genistoids sensu lato</taxon>
        <taxon>core genistoids</taxon>
        <taxon>Genisteae</taxon>
        <taxon>Lupinus</taxon>
    </lineage>
</organism>
<dbReference type="EMBL" id="WOCE01000003">
    <property type="protein sequence ID" value="KAE9617684.1"/>
    <property type="molecule type" value="Genomic_DNA"/>
</dbReference>
<protein>
    <submittedName>
        <fullName evidence="1">Uncharacterized protein</fullName>
    </submittedName>
</protein>
<accession>A0A6A4QXM3</accession>
<sequence length="266" mass="30482">METTLSYFLCGLLPLPLLRRNSNNNNNALLIIPNATKTTTLINDSIQQTQPINIIHHQNKDPLGSNDVGKTVFIWVRHSMKAMASHLASTELQTEFDFTELTQRLKPGLSFVIEAQPYLKAVPFPLGFEVLCLKVCTHYPTLFHHFQRELRCVLYDLQNKALVQDWRQTQSWKLLKEIANSDEHRSVATKTVQPKTVQGVLGMDLEKVKAMQQRIDEFTSSMSELLWMERDSELEYTQEELDAVPKPYGTSDSLKPIEFLVSHSQP</sequence>
<dbReference type="Proteomes" id="UP000447434">
    <property type="component" value="Chromosome 3"/>
</dbReference>
<proteinExistence type="predicted"/>